<dbReference type="EMBL" id="AB002632">
    <property type="protein sequence ID" value="BAA33477.1"/>
    <property type="molecule type" value="Genomic_DNA"/>
</dbReference>
<keyword evidence="2" id="KW-1185">Reference proteome</keyword>
<evidence type="ECO:0000313" key="2">
    <source>
        <dbReference type="Proteomes" id="UP000000978"/>
    </source>
</evidence>
<accession>O80257</accession>
<name>O80257_9VIRU</name>
<dbReference type="OrthoDB" id="32264at10239"/>
<organism evidence="1 2">
    <name type="scientific">Vibrio phage fs2</name>
    <dbReference type="NCBI Taxonomy" id="83201"/>
    <lineage>
        <taxon>Viruses</taxon>
        <taxon>Monodnaviria</taxon>
        <taxon>Loebvirae</taxon>
        <taxon>Hofneiviricota</taxon>
        <taxon>Faserviricetes</taxon>
        <taxon>Tubulavirales</taxon>
        <taxon>Inoviridae</taxon>
        <taxon>Saetivirus</taxon>
        <taxon>Saetivirus fs2</taxon>
    </lineage>
</organism>
<dbReference type="KEGG" id="vg:1261870"/>
<protein>
    <submittedName>
        <fullName evidence="1">DNA, complete genome</fullName>
    </submittedName>
</protein>
<sequence>MITQGLISDKDDIQTKVFNNPTTGEIRTSGVINLLVSKPTQVITVKVSEELWRESNNGQFFQSLVGKSIDYCLSPKDFSFTRDGQQVSGTNINLFKLPEVKDVK</sequence>
<dbReference type="GeneID" id="1261870"/>
<evidence type="ECO:0000313" key="1">
    <source>
        <dbReference type="EMBL" id="BAA33477.1"/>
    </source>
</evidence>
<dbReference type="RefSeq" id="NP_047365.1">
    <property type="nucleotide sequence ID" value="NC_001956.1"/>
</dbReference>
<reference evidence="1 2" key="1">
    <citation type="journal article" date="1998" name="Microbiology">
        <title>A novel filamentous phage, fs-2, of Vibrio cholerae O139.</title>
        <authorList>
            <person name="Ikema M."/>
            <person name="Honma Y."/>
        </authorList>
    </citation>
    <scope>NUCLEOTIDE SEQUENCE [LARGE SCALE GENOMIC DNA]</scope>
</reference>
<dbReference type="Proteomes" id="UP000000978">
    <property type="component" value="Segment"/>
</dbReference>
<proteinExistence type="predicted"/>